<evidence type="ECO:0000313" key="1">
    <source>
        <dbReference type="EMBL" id="GAA0341603.1"/>
    </source>
</evidence>
<dbReference type="EMBL" id="BAAADJ010000060">
    <property type="protein sequence ID" value="GAA0341603.1"/>
    <property type="molecule type" value="Genomic_DNA"/>
</dbReference>
<accession>A0ABN0WM75</accession>
<keyword evidence="2" id="KW-1185">Reference proteome</keyword>
<comment type="caution">
    <text evidence="1">The sequence shown here is derived from an EMBL/GenBank/DDBJ whole genome shotgun (WGS) entry which is preliminary data.</text>
</comment>
<evidence type="ECO:0000313" key="2">
    <source>
        <dbReference type="Proteomes" id="UP001500782"/>
    </source>
</evidence>
<reference evidence="1 2" key="1">
    <citation type="journal article" date="2019" name="Int. J. Syst. Evol. Microbiol.">
        <title>The Global Catalogue of Microorganisms (GCM) 10K type strain sequencing project: providing services to taxonomists for standard genome sequencing and annotation.</title>
        <authorList>
            <consortium name="The Broad Institute Genomics Platform"/>
            <consortium name="The Broad Institute Genome Sequencing Center for Infectious Disease"/>
            <person name="Wu L."/>
            <person name="Ma J."/>
        </authorList>
    </citation>
    <scope>NUCLEOTIDE SEQUENCE [LARGE SCALE GENOMIC DNA]</scope>
    <source>
        <strain evidence="1 2">JCM 9731</strain>
    </source>
</reference>
<organism evidence="1 2">
    <name type="scientific">Bacillus carboniphilus</name>
    <dbReference type="NCBI Taxonomy" id="86663"/>
    <lineage>
        <taxon>Bacteria</taxon>
        <taxon>Bacillati</taxon>
        <taxon>Bacillota</taxon>
        <taxon>Bacilli</taxon>
        <taxon>Bacillales</taxon>
        <taxon>Bacillaceae</taxon>
        <taxon>Bacillus</taxon>
    </lineage>
</organism>
<dbReference type="Proteomes" id="UP001500782">
    <property type="component" value="Unassembled WGS sequence"/>
</dbReference>
<name>A0ABN0WM75_9BACI</name>
<gene>
    <name evidence="1" type="ORF">GCM10008967_34970</name>
</gene>
<protein>
    <submittedName>
        <fullName evidence="1">Uncharacterized protein</fullName>
    </submittedName>
</protein>
<sequence length="92" mass="11188">MVQMLFQYQIKEHFHVQYKEIMNDMIQTMQSYGASLALWDEHEKNKFIEVYSVPTEAYYYALKKKRQSSEIFLQCLEDPEQQIECLAIKRNR</sequence>
<proteinExistence type="predicted"/>
<dbReference type="RefSeq" id="WP_343801914.1">
    <property type="nucleotide sequence ID" value="NZ_BAAADJ010000060.1"/>
</dbReference>